<sequence>MEQATIMHLLHLASVNLETVSEDHHTGSHIRPDELLYLVVRNRGKHFCSCRIVSISLHGSNHGLYDNRDHKNKMGPAPYKGSTNKRKKRRMNAFKPLMLQIIVKEGEGFVSAISDLKRFSVKSNVKDKSLMLLNSKPKASDENSQGEELIQDHERNKSWSESRNGLNLEREITCNVTSEEKPAHKTNVQREKKRVQRTKRNSDRDMFFVSFSLDHLMDSWISNSTNSYHMTPNKDWLDTYKLVNFGSILTGNDDSYKDWVSFKSKSGVLKNLISLGILDHNDRDEFSFKSKDNRATVNWEDIFNQRQQCPLRIDFKSAGSQVEPQFVTAASLDVYKDDVLY</sequence>
<keyword evidence="3" id="KW-1185">Reference proteome</keyword>
<dbReference type="Proteomes" id="UP000657918">
    <property type="component" value="Unassembled WGS sequence"/>
</dbReference>
<evidence type="ECO:0000313" key="2">
    <source>
        <dbReference type="EMBL" id="KAF9680644.1"/>
    </source>
</evidence>
<protein>
    <submittedName>
        <fullName evidence="2">Uncharacterized protein</fullName>
    </submittedName>
</protein>
<dbReference type="AlphaFoldDB" id="A0A835MXK7"/>
<dbReference type="OrthoDB" id="1730120at2759"/>
<feature type="region of interest" description="Disordered" evidence="1">
    <location>
        <begin position="137"/>
        <end position="161"/>
    </location>
</feature>
<feature type="region of interest" description="Disordered" evidence="1">
    <location>
        <begin position="66"/>
        <end position="87"/>
    </location>
</feature>
<feature type="compositionally biased region" description="Basic and acidic residues" evidence="1">
    <location>
        <begin position="150"/>
        <end position="160"/>
    </location>
</feature>
<dbReference type="EMBL" id="JADGMS010000006">
    <property type="protein sequence ID" value="KAF9680644.1"/>
    <property type="molecule type" value="Genomic_DNA"/>
</dbReference>
<gene>
    <name evidence="2" type="ORF">SADUNF_Sadunf06G0143000</name>
</gene>
<evidence type="ECO:0000256" key="1">
    <source>
        <dbReference type="SAM" id="MobiDB-lite"/>
    </source>
</evidence>
<accession>A0A835MXK7</accession>
<organism evidence="2 3">
    <name type="scientific">Salix dunnii</name>
    <dbReference type="NCBI Taxonomy" id="1413687"/>
    <lineage>
        <taxon>Eukaryota</taxon>
        <taxon>Viridiplantae</taxon>
        <taxon>Streptophyta</taxon>
        <taxon>Embryophyta</taxon>
        <taxon>Tracheophyta</taxon>
        <taxon>Spermatophyta</taxon>
        <taxon>Magnoliopsida</taxon>
        <taxon>eudicotyledons</taxon>
        <taxon>Gunneridae</taxon>
        <taxon>Pentapetalae</taxon>
        <taxon>rosids</taxon>
        <taxon>fabids</taxon>
        <taxon>Malpighiales</taxon>
        <taxon>Salicaceae</taxon>
        <taxon>Saliceae</taxon>
        <taxon>Salix</taxon>
    </lineage>
</organism>
<comment type="caution">
    <text evidence="2">The sequence shown here is derived from an EMBL/GenBank/DDBJ whole genome shotgun (WGS) entry which is preliminary data.</text>
</comment>
<evidence type="ECO:0000313" key="3">
    <source>
        <dbReference type="Proteomes" id="UP000657918"/>
    </source>
</evidence>
<name>A0A835MXK7_9ROSI</name>
<reference evidence="2 3" key="1">
    <citation type="submission" date="2020-10" db="EMBL/GenBank/DDBJ databases">
        <title>Plant Genome Project.</title>
        <authorList>
            <person name="Zhang R.-G."/>
        </authorList>
    </citation>
    <scope>NUCLEOTIDE SEQUENCE [LARGE SCALE GENOMIC DNA]</scope>
    <source>
        <strain evidence="2">FAFU-HL-1</strain>
        <tissue evidence="2">Leaf</tissue>
    </source>
</reference>
<proteinExistence type="predicted"/>